<name>A0ABT0S3D2_9SPHN</name>
<dbReference type="SMART" id="SM00850">
    <property type="entry name" value="LytTR"/>
    <property type="match status" value="1"/>
</dbReference>
<dbReference type="PROSITE" id="PS50930">
    <property type="entry name" value="HTH_LYTTR"/>
    <property type="match status" value="1"/>
</dbReference>
<evidence type="ECO:0000313" key="5">
    <source>
        <dbReference type="Proteomes" id="UP001165342"/>
    </source>
</evidence>
<accession>A0ABT0S3D2</accession>
<reference evidence="4" key="1">
    <citation type="submission" date="2022-05" db="EMBL/GenBank/DDBJ databases">
        <authorList>
            <person name="Jo J.-H."/>
            <person name="Im W.-T."/>
        </authorList>
    </citation>
    <scope>NUCLEOTIDE SEQUENCE</scope>
    <source>
        <strain evidence="4">SE220</strain>
    </source>
</reference>
<keyword evidence="1" id="KW-0597">Phosphoprotein</keyword>
<dbReference type="InterPro" id="IPR046947">
    <property type="entry name" value="LytR-like"/>
</dbReference>
<dbReference type="RefSeq" id="WP_249831864.1">
    <property type="nucleotide sequence ID" value="NZ_JAMGBE010000003.1"/>
</dbReference>
<dbReference type="Pfam" id="PF00072">
    <property type="entry name" value="Response_reg"/>
    <property type="match status" value="1"/>
</dbReference>
<protein>
    <submittedName>
        <fullName evidence="4">LytTR family DNA-binding domain-containing protein</fullName>
    </submittedName>
</protein>
<dbReference type="PANTHER" id="PTHR37299:SF1">
    <property type="entry name" value="STAGE 0 SPORULATION PROTEIN A HOMOLOG"/>
    <property type="match status" value="1"/>
</dbReference>
<dbReference type="EMBL" id="JAMGBE010000003">
    <property type="protein sequence ID" value="MCL6730375.1"/>
    <property type="molecule type" value="Genomic_DNA"/>
</dbReference>
<dbReference type="Proteomes" id="UP001165342">
    <property type="component" value="Unassembled WGS sequence"/>
</dbReference>
<dbReference type="SUPFAM" id="SSF52172">
    <property type="entry name" value="CheY-like"/>
    <property type="match status" value="1"/>
</dbReference>
<evidence type="ECO:0000259" key="2">
    <source>
        <dbReference type="PROSITE" id="PS50110"/>
    </source>
</evidence>
<keyword evidence="4" id="KW-0238">DNA-binding</keyword>
<feature type="modified residue" description="4-aspartylphosphate" evidence="1">
    <location>
        <position position="54"/>
    </location>
</feature>
<dbReference type="Pfam" id="PF04397">
    <property type="entry name" value="LytTR"/>
    <property type="match status" value="1"/>
</dbReference>
<dbReference type="InterPro" id="IPR011006">
    <property type="entry name" value="CheY-like_superfamily"/>
</dbReference>
<gene>
    <name evidence="4" type="ORF">LZ538_09960</name>
</gene>
<comment type="caution">
    <text evidence="4">The sequence shown here is derived from an EMBL/GenBank/DDBJ whole genome shotgun (WGS) entry which is preliminary data.</text>
</comment>
<dbReference type="Gene3D" id="2.40.50.1020">
    <property type="entry name" value="LytTr DNA-binding domain"/>
    <property type="match status" value="1"/>
</dbReference>
<sequence>MLRTLLVDDEPLAIERLQFLLSDIASAEVVGTATNGREASEQIESLKPDLVFLDVQMPEQNGLRVASTLEGEDRPEIIFVTAFEHYAADAFEVEAADYLLKPVRFDRLWQAVERAKRRKYLRELAARDGEPDTTSEPLTQAKSPHEDGIWVQTRSGAIFVPTETIDWIEAQRDYVMLHTATRSHIVRMSMRSLEDSLDPMQLVRVHRSAFARPSNVVEVQRMGRSISALVMRDGAIIPVGPSYAHGVAQRLKLSE</sequence>
<dbReference type="PROSITE" id="PS50110">
    <property type="entry name" value="RESPONSE_REGULATORY"/>
    <property type="match status" value="1"/>
</dbReference>
<dbReference type="SMART" id="SM00448">
    <property type="entry name" value="REC"/>
    <property type="match status" value="1"/>
</dbReference>
<proteinExistence type="predicted"/>
<keyword evidence="5" id="KW-1185">Reference proteome</keyword>
<organism evidence="4 5">
    <name type="scientific">Sphingomonas hankyongi</name>
    <dbReference type="NCBI Taxonomy" id="2908209"/>
    <lineage>
        <taxon>Bacteria</taxon>
        <taxon>Pseudomonadati</taxon>
        <taxon>Pseudomonadota</taxon>
        <taxon>Alphaproteobacteria</taxon>
        <taxon>Sphingomonadales</taxon>
        <taxon>Sphingomonadaceae</taxon>
        <taxon>Sphingomonas</taxon>
    </lineage>
</organism>
<evidence type="ECO:0000256" key="1">
    <source>
        <dbReference type="PROSITE-ProRule" id="PRU00169"/>
    </source>
</evidence>
<dbReference type="InterPro" id="IPR007492">
    <property type="entry name" value="LytTR_DNA-bd_dom"/>
</dbReference>
<dbReference type="GO" id="GO:0003677">
    <property type="term" value="F:DNA binding"/>
    <property type="evidence" value="ECO:0007669"/>
    <property type="project" value="UniProtKB-KW"/>
</dbReference>
<dbReference type="PANTHER" id="PTHR37299">
    <property type="entry name" value="TRANSCRIPTIONAL REGULATOR-RELATED"/>
    <property type="match status" value="1"/>
</dbReference>
<evidence type="ECO:0000259" key="3">
    <source>
        <dbReference type="PROSITE" id="PS50930"/>
    </source>
</evidence>
<evidence type="ECO:0000313" key="4">
    <source>
        <dbReference type="EMBL" id="MCL6730375.1"/>
    </source>
</evidence>
<dbReference type="Gene3D" id="3.40.50.2300">
    <property type="match status" value="1"/>
</dbReference>
<dbReference type="InterPro" id="IPR001789">
    <property type="entry name" value="Sig_transdc_resp-reg_receiver"/>
</dbReference>
<feature type="domain" description="Response regulatory" evidence="2">
    <location>
        <begin position="3"/>
        <end position="116"/>
    </location>
</feature>
<feature type="domain" description="HTH LytTR-type" evidence="3">
    <location>
        <begin position="149"/>
        <end position="253"/>
    </location>
</feature>